<evidence type="ECO:0000259" key="11">
    <source>
        <dbReference type="Pfam" id="PF02897"/>
    </source>
</evidence>
<dbReference type="Gene3D" id="3.40.50.1820">
    <property type="entry name" value="alpha/beta hydrolase"/>
    <property type="match status" value="1"/>
</dbReference>
<dbReference type="EMBL" id="JBICBT010000851">
    <property type="protein sequence ID" value="KAL3096797.1"/>
    <property type="molecule type" value="Genomic_DNA"/>
</dbReference>
<proteinExistence type="inferred from homology"/>
<dbReference type="PANTHER" id="PTHR42881:SF2">
    <property type="entry name" value="PROLYL ENDOPEPTIDASE"/>
    <property type="match status" value="1"/>
</dbReference>
<feature type="region of interest" description="Disordered" evidence="8">
    <location>
        <begin position="21"/>
        <end position="47"/>
    </location>
</feature>
<dbReference type="Gene3D" id="2.130.10.120">
    <property type="entry name" value="Prolyl oligopeptidase, N-terminal domain"/>
    <property type="match status" value="1"/>
</dbReference>
<dbReference type="SUPFAM" id="SSF53474">
    <property type="entry name" value="alpha/beta-Hydrolases"/>
    <property type="match status" value="1"/>
</dbReference>
<keyword evidence="9" id="KW-0732">Signal</keyword>
<evidence type="ECO:0000256" key="9">
    <source>
        <dbReference type="SAM" id="SignalP"/>
    </source>
</evidence>
<dbReference type="EC" id="3.4.21.-" evidence="7"/>
<dbReference type="InterPro" id="IPR051167">
    <property type="entry name" value="Prolyl_oligopep/macrocyclase"/>
</dbReference>
<evidence type="ECO:0000256" key="5">
    <source>
        <dbReference type="ARBA" id="ARBA00022801"/>
    </source>
</evidence>
<dbReference type="FunFam" id="3.40.50.1820:FF:000005">
    <property type="entry name" value="Prolyl endopeptidase"/>
    <property type="match status" value="1"/>
</dbReference>
<dbReference type="InterPro" id="IPR029058">
    <property type="entry name" value="AB_hydrolase_fold"/>
</dbReference>
<feature type="domain" description="Peptidase S9A N-terminal" evidence="11">
    <location>
        <begin position="178"/>
        <end position="585"/>
    </location>
</feature>
<dbReference type="InterPro" id="IPR023302">
    <property type="entry name" value="Pept_S9A_N"/>
</dbReference>
<evidence type="ECO:0000313" key="13">
    <source>
        <dbReference type="Proteomes" id="UP001620626"/>
    </source>
</evidence>
<organism evidence="12 13">
    <name type="scientific">Heterodera trifolii</name>
    <dbReference type="NCBI Taxonomy" id="157864"/>
    <lineage>
        <taxon>Eukaryota</taxon>
        <taxon>Metazoa</taxon>
        <taxon>Ecdysozoa</taxon>
        <taxon>Nematoda</taxon>
        <taxon>Chromadorea</taxon>
        <taxon>Rhabditida</taxon>
        <taxon>Tylenchina</taxon>
        <taxon>Tylenchomorpha</taxon>
        <taxon>Tylenchoidea</taxon>
        <taxon>Heteroderidae</taxon>
        <taxon>Heteroderinae</taxon>
        <taxon>Heterodera</taxon>
    </lineage>
</organism>
<sequence>MKFLILCLFFAVLLKYSISPKPQKGKKAESDDDTAGEVPSQTKDNGTGLMSNILKKTTIALALQTPFITGSAIRLSSSSTSESTDVQNVYQYQTFMPNVHENAVKIPAFKELHANPLGNSIEVAKHGQMENEMAHFHDQRKLSTKSSVAEGKFDPKMRTIDPKFYPQAPRGNVKDTYKSQSGKEVKKVKVPDPYRGLENATANATMQFVEEINNFSQSYLEATPFHQKLKENLTDMWNYESFFTPEFYGNLFYYHHNSGLQNQRVLYQTKSLNSTGKVFLDPNTLSKDGTTAVTMESFSDDGTVFAYGISEKGSESVTVKFKKSNGKDLPDQLKDLQDTAIEWVSDESKVLGVFYSNYAKRSGDELSKHSMFFHKMGTDSKKDILVVPNNDQPNGLTYGQVSEDGRFLFVIKVADDKNTQMLYTDLSEINYNFTGPLKLTPLFDQADADYQMIDSDNKSVLVYTNIDAPQYKLIRVSLKGGTKQTPQVVIPENPKQLLRFVYPVDGDKLLVCYMKDVKDALYVHDLNSGQMLYQIELPFGSVIMDSSISRNDDVFAYKRFSKFFFKIESFVSPFTIFYADFAKYEKGEHVQLEVFRQGKVPEMMDSKEFTVEQVFYASKDGTPVPMFVAHRTDMKLNGNNPVLLTGYGGFDENILPSFYVDYIMFMQHFGGVVATANIRGGGEYGEKWHEQGMLDKKQNVFDDFIAAAEYLINKKYTKSSKLAIFGASNGGLLTAVCSQQRPDLFGAVITQLGLLDMLRFNKLGIGSDWVSEYGDPENATDFSYIYKYSPLQQLSVTPGKQWPATLLLSADHDDLVDVSHTLKYTAQLYHLLHTQAESWQRNPVVAKILVDQGHAFTGTSTEKKIKEKVDIYTFIARALELEWTE</sequence>
<evidence type="ECO:0000256" key="3">
    <source>
        <dbReference type="ARBA" id="ARBA00016310"/>
    </source>
</evidence>
<dbReference type="InterPro" id="IPR001375">
    <property type="entry name" value="Peptidase_S9_cat"/>
</dbReference>
<reference evidence="12 13" key="1">
    <citation type="submission" date="2024-10" db="EMBL/GenBank/DDBJ databases">
        <authorList>
            <person name="Kim D."/>
        </authorList>
    </citation>
    <scope>NUCLEOTIDE SEQUENCE [LARGE SCALE GENOMIC DNA]</scope>
    <source>
        <strain evidence="12">BH-2024</strain>
    </source>
</reference>
<dbReference type="PROSITE" id="PS00708">
    <property type="entry name" value="PRO_ENDOPEP_SER"/>
    <property type="match status" value="1"/>
</dbReference>
<accession>A0ABD2K1N2</accession>
<evidence type="ECO:0000256" key="7">
    <source>
        <dbReference type="RuleBase" id="RU368024"/>
    </source>
</evidence>
<feature type="region of interest" description="Disordered" evidence="8">
    <location>
        <begin position="159"/>
        <end position="185"/>
    </location>
</feature>
<dbReference type="SUPFAM" id="SSF50993">
    <property type="entry name" value="Peptidase/esterase 'gauge' domain"/>
    <property type="match status" value="1"/>
</dbReference>
<evidence type="ECO:0000259" key="10">
    <source>
        <dbReference type="Pfam" id="PF00326"/>
    </source>
</evidence>
<keyword evidence="6 7" id="KW-0720">Serine protease</keyword>
<dbReference type="InterPro" id="IPR002471">
    <property type="entry name" value="Pept_S9_AS"/>
</dbReference>
<evidence type="ECO:0000256" key="4">
    <source>
        <dbReference type="ARBA" id="ARBA00022670"/>
    </source>
</evidence>
<dbReference type="Proteomes" id="UP001620626">
    <property type="component" value="Unassembled WGS sequence"/>
</dbReference>
<dbReference type="AlphaFoldDB" id="A0ABD2K1N2"/>
<name>A0ABD2K1N2_9BILA</name>
<comment type="caution">
    <text evidence="12">The sequence shown here is derived from an EMBL/GenBank/DDBJ whole genome shotgun (WGS) entry which is preliminary data.</text>
</comment>
<evidence type="ECO:0000256" key="1">
    <source>
        <dbReference type="ARBA" id="ARBA00001070"/>
    </source>
</evidence>
<dbReference type="Pfam" id="PF00326">
    <property type="entry name" value="Peptidase_S9"/>
    <property type="match status" value="1"/>
</dbReference>
<feature type="signal peptide" evidence="9">
    <location>
        <begin position="1"/>
        <end position="19"/>
    </location>
</feature>
<keyword evidence="4 7" id="KW-0645">Protease</keyword>
<evidence type="ECO:0000256" key="2">
    <source>
        <dbReference type="ARBA" id="ARBA00005228"/>
    </source>
</evidence>
<dbReference type="GO" id="GO:0004252">
    <property type="term" value="F:serine-type endopeptidase activity"/>
    <property type="evidence" value="ECO:0007669"/>
    <property type="project" value="UniProtKB-UniRule"/>
</dbReference>
<keyword evidence="5 7" id="KW-0378">Hydrolase</keyword>
<evidence type="ECO:0000256" key="6">
    <source>
        <dbReference type="ARBA" id="ARBA00022825"/>
    </source>
</evidence>
<feature type="compositionally biased region" description="Basic and acidic residues" evidence="8">
    <location>
        <begin position="172"/>
        <end position="185"/>
    </location>
</feature>
<dbReference type="GO" id="GO:0006508">
    <property type="term" value="P:proteolysis"/>
    <property type="evidence" value="ECO:0007669"/>
    <property type="project" value="UniProtKB-KW"/>
</dbReference>
<comment type="similarity">
    <text evidence="2 7">Belongs to the peptidase S9A family.</text>
</comment>
<dbReference type="InterPro" id="IPR002470">
    <property type="entry name" value="Peptidase_S9A"/>
</dbReference>
<evidence type="ECO:0000313" key="12">
    <source>
        <dbReference type="EMBL" id="KAL3096797.1"/>
    </source>
</evidence>
<protein>
    <recommendedName>
        <fullName evidence="3 7">Prolyl endopeptidase</fullName>
        <ecNumber evidence="7">3.4.21.-</ecNumber>
    </recommendedName>
</protein>
<feature type="domain" description="Peptidase S9 prolyl oligopeptidase catalytic" evidence="10">
    <location>
        <begin position="663"/>
        <end position="880"/>
    </location>
</feature>
<dbReference type="PRINTS" id="PR00862">
    <property type="entry name" value="PROLIGOPTASE"/>
</dbReference>
<dbReference type="PANTHER" id="PTHR42881">
    <property type="entry name" value="PROLYL ENDOPEPTIDASE"/>
    <property type="match status" value="1"/>
</dbReference>
<gene>
    <name evidence="12" type="ORF">niasHT_026178</name>
</gene>
<keyword evidence="13" id="KW-1185">Reference proteome</keyword>
<comment type="catalytic activity">
    <reaction evidence="1">
        <text>Hydrolysis of Pro-|-Xaa &gt;&gt; Ala-|-Xaa in oligopeptides.</text>
        <dbReference type="EC" id="3.4.21.26"/>
    </reaction>
</comment>
<evidence type="ECO:0000256" key="8">
    <source>
        <dbReference type="SAM" id="MobiDB-lite"/>
    </source>
</evidence>
<feature type="chain" id="PRO_5044866990" description="Prolyl endopeptidase" evidence="9">
    <location>
        <begin position="20"/>
        <end position="885"/>
    </location>
</feature>
<dbReference type="Pfam" id="PF02897">
    <property type="entry name" value="Peptidase_S9_N"/>
    <property type="match status" value="1"/>
</dbReference>